<evidence type="ECO:0000259" key="5">
    <source>
        <dbReference type="PROSITE" id="PS50157"/>
    </source>
</evidence>
<accession>A0ABR2WPF2</accession>
<comment type="caution">
    <text evidence="6">The sequence shown here is derived from an EMBL/GenBank/DDBJ whole genome shotgun (WGS) entry which is preliminary data.</text>
</comment>
<proteinExistence type="predicted"/>
<dbReference type="Gene3D" id="3.30.160.60">
    <property type="entry name" value="Classic Zinc Finger"/>
    <property type="match status" value="3"/>
</dbReference>
<keyword evidence="2 4" id="KW-0863">Zinc-finger</keyword>
<dbReference type="Proteomes" id="UP001479436">
    <property type="component" value="Unassembled WGS sequence"/>
</dbReference>
<keyword evidence="1" id="KW-0479">Metal-binding</keyword>
<name>A0ABR2WPF2_9FUNG</name>
<keyword evidence="3" id="KW-0862">Zinc</keyword>
<gene>
    <name evidence="6" type="primary">EGR3</name>
    <name evidence="6" type="ORF">K7432_009975</name>
</gene>
<dbReference type="EMBL" id="JASJQH010000653">
    <property type="protein sequence ID" value="KAK9763392.1"/>
    <property type="molecule type" value="Genomic_DNA"/>
</dbReference>
<evidence type="ECO:0000256" key="2">
    <source>
        <dbReference type="ARBA" id="ARBA00022771"/>
    </source>
</evidence>
<dbReference type="SMART" id="SM00355">
    <property type="entry name" value="ZnF_C2H2"/>
    <property type="match status" value="3"/>
</dbReference>
<reference evidence="6 7" key="1">
    <citation type="submission" date="2023-04" db="EMBL/GenBank/DDBJ databases">
        <title>Genome of Basidiobolus ranarum AG-B5.</title>
        <authorList>
            <person name="Stajich J.E."/>
            <person name="Carter-House D."/>
            <person name="Gryganskyi A."/>
        </authorList>
    </citation>
    <scope>NUCLEOTIDE SEQUENCE [LARGE SCALE GENOMIC DNA]</scope>
    <source>
        <strain evidence="6 7">AG-B5</strain>
    </source>
</reference>
<dbReference type="PANTHER" id="PTHR23235:SF120">
    <property type="entry name" value="KRUPPEL-LIKE FACTOR 15"/>
    <property type="match status" value="1"/>
</dbReference>
<evidence type="ECO:0000256" key="4">
    <source>
        <dbReference type="PROSITE-ProRule" id="PRU00042"/>
    </source>
</evidence>
<dbReference type="PANTHER" id="PTHR23235">
    <property type="entry name" value="KRUEPPEL-LIKE TRANSCRIPTION FACTOR"/>
    <property type="match status" value="1"/>
</dbReference>
<protein>
    <submittedName>
        <fullName evidence="6">Early growth response protein 3</fullName>
    </submittedName>
</protein>
<dbReference type="Pfam" id="PF00096">
    <property type="entry name" value="zf-C2H2"/>
    <property type="match status" value="3"/>
</dbReference>
<dbReference type="InterPro" id="IPR013087">
    <property type="entry name" value="Znf_C2H2_type"/>
</dbReference>
<dbReference type="SUPFAM" id="SSF57667">
    <property type="entry name" value="beta-beta-alpha zinc fingers"/>
    <property type="match status" value="2"/>
</dbReference>
<feature type="domain" description="C2H2-type" evidence="5">
    <location>
        <begin position="259"/>
        <end position="286"/>
    </location>
</feature>
<evidence type="ECO:0000256" key="3">
    <source>
        <dbReference type="ARBA" id="ARBA00022833"/>
    </source>
</evidence>
<sequence>MNCFENWCFSLPPTDATAESYNPAQSANTASANEFSINDIQSILQIPISSSFPISTSHSPSPPSIFSEVVGTPGGFSHQTTTLISQNIRPLQPHMLACPCEFHSPCINESLHPFYRKTFWLPHCIKGPLEYYPLMYTYRPQLYASNSPSGGYPLTYIDDSIINSDKMKFPVEEIPPVQPLVPSGTLTDLTVIKSPQDISKIEDMEIPVSPRTNIPTKCFSYGSKEHDLFKCDYPGCTRTFTRQNTLRTHTKSHSDIRPYRCQLCARSFSRKHDLHRHIRVHTGEKPYSCRVCRKSFARGDGLKRHYKVENNCKAMLENL</sequence>
<organism evidence="6 7">
    <name type="scientific">Basidiobolus ranarum</name>
    <dbReference type="NCBI Taxonomy" id="34480"/>
    <lineage>
        <taxon>Eukaryota</taxon>
        <taxon>Fungi</taxon>
        <taxon>Fungi incertae sedis</taxon>
        <taxon>Zoopagomycota</taxon>
        <taxon>Entomophthoromycotina</taxon>
        <taxon>Basidiobolomycetes</taxon>
        <taxon>Basidiobolales</taxon>
        <taxon>Basidiobolaceae</taxon>
        <taxon>Basidiobolus</taxon>
    </lineage>
</organism>
<evidence type="ECO:0000256" key="1">
    <source>
        <dbReference type="ARBA" id="ARBA00022723"/>
    </source>
</evidence>
<dbReference type="InterPro" id="IPR036236">
    <property type="entry name" value="Znf_C2H2_sf"/>
</dbReference>
<evidence type="ECO:0000313" key="7">
    <source>
        <dbReference type="Proteomes" id="UP001479436"/>
    </source>
</evidence>
<dbReference type="PROSITE" id="PS50157">
    <property type="entry name" value="ZINC_FINGER_C2H2_2"/>
    <property type="match status" value="3"/>
</dbReference>
<feature type="domain" description="C2H2-type" evidence="5">
    <location>
        <begin position="229"/>
        <end position="258"/>
    </location>
</feature>
<keyword evidence="7" id="KW-1185">Reference proteome</keyword>
<dbReference type="PROSITE" id="PS00028">
    <property type="entry name" value="ZINC_FINGER_C2H2_1"/>
    <property type="match status" value="2"/>
</dbReference>
<evidence type="ECO:0000313" key="6">
    <source>
        <dbReference type="EMBL" id="KAK9763392.1"/>
    </source>
</evidence>
<feature type="domain" description="C2H2-type" evidence="5">
    <location>
        <begin position="287"/>
        <end position="314"/>
    </location>
</feature>